<proteinExistence type="predicted"/>
<accession>A0ACB8RW67</accession>
<evidence type="ECO:0000313" key="1">
    <source>
        <dbReference type="EMBL" id="KAI0047783.1"/>
    </source>
</evidence>
<name>A0ACB8RW67_9AGAM</name>
<evidence type="ECO:0000313" key="2">
    <source>
        <dbReference type="Proteomes" id="UP000814033"/>
    </source>
</evidence>
<reference evidence="1" key="2">
    <citation type="journal article" date="2022" name="New Phytol.">
        <title>Evolutionary transition to the ectomycorrhizal habit in the genomes of a hyperdiverse lineage of mushroom-forming fungi.</title>
        <authorList>
            <person name="Looney B."/>
            <person name="Miyauchi S."/>
            <person name="Morin E."/>
            <person name="Drula E."/>
            <person name="Courty P.E."/>
            <person name="Kohler A."/>
            <person name="Kuo A."/>
            <person name="LaButti K."/>
            <person name="Pangilinan J."/>
            <person name="Lipzen A."/>
            <person name="Riley R."/>
            <person name="Andreopoulos W."/>
            <person name="He G."/>
            <person name="Johnson J."/>
            <person name="Nolan M."/>
            <person name="Tritt A."/>
            <person name="Barry K.W."/>
            <person name="Grigoriev I.V."/>
            <person name="Nagy L.G."/>
            <person name="Hibbett D."/>
            <person name="Henrissat B."/>
            <person name="Matheny P.B."/>
            <person name="Labbe J."/>
            <person name="Martin F.M."/>
        </authorList>
    </citation>
    <scope>NUCLEOTIDE SEQUENCE</scope>
    <source>
        <strain evidence="1">FP105234-sp</strain>
    </source>
</reference>
<comment type="caution">
    <text evidence="1">The sequence shown here is derived from an EMBL/GenBank/DDBJ whole genome shotgun (WGS) entry which is preliminary data.</text>
</comment>
<dbReference type="Proteomes" id="UP000814033">
    <property type="component" value="Unassembled WGS sequence"/>
</dbReference>
<reference evidence="1" key="1">
    <citation type="submission" date="2021-02" db="EMBL/GenBank/DDBJ databases">
        <authorList>
            <consortium name="DOE Joint Genome Institute"/>
            <person name="Ahrendt S."/>
            <person name="Looney B.P."/>
            <person name="Miyauchi S."/>
            <person name="Morin E."/>
            <person name="Drula E."/>
            <person name="Courty P.E."/>
            <person name="Chicoki N."/>
            <person name="Fauchery L."/>
            <person name="Kohler A."/>
            <person name="Kuo A."/>
            <person name="Labutti K."/>
            <person name="Pangilinan J."/>
            <person name="Lipzen A."/>
            <person name="Riley R."/>
            <person name="Andreopoulos W."/>
            <person name="He G."/>
            <person name="Johnson J."/>
            <person name="Barry K.W."/>
            <person name="Grigoriev I.V."/>
            <person name="Nagy L."/>
            <person name="Hibbett D."/>
            <person name="Henrissat B."/>
            <person name="Matheny P.B."/>
            <person name="Labbe J."/>
            <person name="Martin F."/>
        </authorList>
    </citation>
    <scope>NUCLEOTIDE SEQUENCE</scope>
    <source>
        <strain evidence="1">FP105234-sp</strain>
    </source>
</reference>
<organism evidence="1 2">
    <name type="scientific">Auriscalpium vulgare</name>
    <dbReference type="NCBI Taxonomy" id="40419"/>
    <lineage>
        <taxon>Eukaryota</taxon>
        <taxon>Fungi</taxon>
        <taxon>Dikarya</taxon>
        <taxon>Basidiomycota</taxon>
        <taxon>Agaricomycotina</taxon>
        <taxon>Agaricomycetes</taxon>
        <taxon>Russulales</taxon>
        <taxon>Auriscalpiaceae</taxon>
        <taxon>Auriscalpium</taxon>
    </lineage>
</organism>
<sequence>MLFSVARLRLFLSALSLLPVVTAHQKTLFTSSVSYCAPPENLLVEQFDIAYFPANNSIVFNVTAASVQANVNVSANLFLNVYGLRPFNHTIDICTLFGGALCPLPLYNFSGHETLQLPSSVDITKHLPAIAFQIPDLEAFVQLTLTETSTGDLKACLQSTLSNGWSTHQPGVSWALAGLALVTLFSAIWQSFVPDSLAPARLLDLLGLYQLIASSGFFDLNYPVVYRAFAANFSWTMGLFSQSAQSSMQRSINSLRHHTGGRLADASQGGTTALVNRKLSPYSQPVSGGAAAFAIPPSLIASAKALPKVNLASLAARTASAVEAPSVRDVQTVTGSSSNLLEAGVPIYANTVGIATANAFMTAFFSALILLAVAAFVLAVSYGLIILATRRSQSRWLMAIKARFPIIAREWGLRIALICYFPLVTFALYEWTLKDSWLVIVISVITFLTIAGIVGYATFRILHHLRRSSPYLLPTDLPAMSPLFAHYRAPRYFYFAFPILALFLRAVLIAAGKNAGTAQIILVVIFEALLLAAYIVCRPGQTRRADVLGVFVGIVRVACAGLLIAYIEPINLAPIPRVAIGFVVLVVFSIAVIVMFLNALWNLGLEHVWRRRPFNALRSRSGSSTGDDQSALEKGANSEKSKSDVRVSAVAVDERPRNPTPTHNEEIDPAVRQTYPAFTPTTTIAEPSSAHSTDTSTSYGHQIQSRWRLATHTRSSSAADSTITRTPLSTSYGPSPVDDTRPPSPSQFGHSRQPTIEEERLSHP</sequence>
<gene>
    <name evidence="1" type="ORF">FA95DRAFT_1605819</name>
</gene>
<protein>
    <submittedName>
        <fullName evidence="1">TRP-domain-containing protein</fullName>
    </submittedName>
</protein>
<dbReference type="EMBL" id="MU275898">
    <property type="protein sequence ID" value="KAI0047783.1"/>
    <property type="molecule type" value="Genomic_DNA"/>
</dbReference>
<keyword evidence="2" id="KW-1185">Reference proteome</keyword>